<name>C4XHK0_SOLM1</name>
<dbReference type="PANTHER" id="PTHR15239:SF6">
    <property type="entry name" value="RIBOSOME QUALITY CONTROL COMPLEX SUBUNIT NEMF"/>
    <property type="match status" value="1"/>
</dbReference>
<dbReference type="Gene3D" id="2.30.310.10">
    <property type="entry name" value="ibrinogen binding protein from staphylococcus aureus domain"/>
    <property type="match status" value="1"/>
</dbReference>
<dbReference type="RefSeq" id="WP_015861538.1">
    <property type="nucleotide sequence ID" value="NC_012796.1"/>
</dbReference>
<dbReference type="PANTHER" id="PTHR15239">
    <property type="entry name" value="NUCLEAR EXPORT MEDIATOR FACTOR NEMF"/>
    <property type="match status" value="1"/>
</dbReference>
<dbReference type="GO" id="GO:0000049">
    <property type="term" value="F:tRNA binding"/>
    <property type="evidence" value="ECO:0007669"/>
    <property type="project" value="TreeGrafter"/>
</dbReference>
<dbReference type="GO" id="GO:0043023">
    <property type="term" value="F:ribosomal large subunit binding"/>
    <property type="evidence" value="ECO:0007669"/>
    <property type="project" value="TreeGrafter"/>
</dbReference>
<reference evidence="2 3" key="1">
    <citation type="journal article" date="2009" name="Genome Res.">
        <title>Whole genome sequence of Desulfovibrio magneticus strain RS-1 revealed common gene clusters in magnetotactic bacteria.</title>
        <authorList>
            <person name="Nakazawa H."/>
            <person name="Arakaki A."/>
            <person name="Narita-Yamada S."/>
            <person name="Yashiro I."/>
            <person name="Jinno K."/>
            <person name="Aoki N."/>
            <person name="Tsuruyama A."/>
            <person name="Okamura Y."/>
            <person name="Tanikawa S."/>
            <person name="Fujita N."/>
            <person name="Takeyama H."/>
            <person name="Matsunaga T."/>
        </authorList>
    </citation>
    <scope>NUCLEOTIDE SEQUENCE [LARGE SCALE GENOMIC DNA]</scope>
    <source>
        <strain evidence="3">ATCC 700980 / DSM 13731 / RS-1</strain>
    </source>
</reference>
<dbReference type="InterPro" id="IPR008532">
    <property type="entry name" value="NFACT_RNA-bd"/>
</dbReference>
<dbReference type="InterPro" id="IPR051608">
    <property type="entry name" value="RQC_Subunit_NEMF"/>
</dbReference>
<keyword evidence="3" id="KW-1185">Reference proteome</keyword>
<dbReference type="eggNOG" id="COG1293">
    <property type="taxonomic scope" value="Bacteria"/>
</dbReference>
<gene>
    <name evidence="2" type="ordered locus">DMR_28830</name>
</gene>
<sequence>MEAVFFRVLVRELAAALPGARVEKIFLPVPNVFTLSLYLPVSRVVPGCPGKKTVHLHARYGTGRFFLFLSGSKTAQPDRAPGQAMRLRKHLRGRRVQRLVPDWPNRRLTLVFTGDGPALVLDPRSFPVLAEAPAPDATPAEPGWPAIETVTSDPDIWQAHPQLSPGLRRRLAALPRDGRQTVYDRLQADTAEGFFLERKGGEPLALWPVVWPGKPQAGVETIAFPTALEAAAAFGLPLAFGEVSGRREAPEADAVAARVRRRQRALAKLEADEARMRAFIMRKAEADRIAAHLHLLDKTAKIPELFFTNDDGTETALTLDPALTILGNMQKLYHLAAKGQRGLVAIAARRQDLQGDKKDLKGREHVPASQSAVGASGSLKGVAAHVYRTSDGFLALRGKNAKANDQLLRLANAYDLWFHVANGPGTHVILRRDHPGRDVPRRSLEEAAGLAALASYAAGAGTADVWLARVGDVRRVKGGAPGQVTVTRMLETLRTAVDPALESLREKA</sequence>
<dbReference type="KEGG" id="dma:DMR_28830"/>
<feature type="domain" description="NFACT RNA-binding" evidence="1">
    <location>
        <begin position="385"/>
        <end position="478"/>
    </location>
</feature>
<dbReference type="GO" id="GO:1990112">
    <property type="term" value="C:RQC complex"/>
    <property type="evidence" value="ECO:0007669"/>
    <property type="project" value="TreeGrafter"/>
</dbReference>
<dbReference type="STRING" id="573370.DMR_28830"/>
<dbReference type="AlphaFoldDB" id="C4XHK0"/>
<organism evidence="2 3">
    <name type="scientific">Solidesulfovibrio magneticus (strain ATCC 700980 / DSM 13731 / RS-1)</name>
    <name type="common">Desulfovibrio magneticus</name>
    <dbReference type="NCBI Taxonomy" id="573370"/>
    <lineage>
        <taxon>Bacteria</taxon>
        <taxon>Pseudomonadati</taxon>
        <taxon>Thermodesulfobacteriota</taxon>
        <taxon>Desulfovibrionia</taxon>
        <taxon>Desulfovibrionales</taxon>
        <taxon>Desulfovibrionaceae</taxon>
        <taxon>Solidesulfovibrio</taxon>
    </lineage>
</organism>
<evidence type="ECO:0000313" key="2">
    <source>
        <dbReference type="EMBL" id="BAH76374.1"/>
    </source>
</evidence>
<dbReference type="OrthoDB" id="9766163at2"/>
<dbReference type="GO" id="GO:0072344">
    <property type="term" value="P:rescue of stalled ribosome"/>
    <property type="evidence" value="ECO:0007669"/>
    <property type="project" value="TreeGrafter"/>
</dbReference>
<protein>
    <recommendedName>
        <fullName evidence="1">NFACT RNA-binding domain-containing protein</fullName>
    </recommendedName>
</protein>
<dbReference type="Proteomes" id="UP000009071">
    <property type="component" value="Chromosome"/>
</dbReference>
<evidence type="ECO:0000313" key="3">
    <source>
        <dbReference type="Proteomes" id="UP000009071"/>
    </source>
</evidence>
<proteinExistence type="predicted"/>
<dbReference type="Pfam" id="PF05670">
    <property type="entry name" value="NFACT-R_1"/>
    <property type="match status" value="1"/>
</dbReference>
<evidence type="ECO:0000259" key="1">
    <source>
        <dbReference type="Pfam" id="PF05670"/>
    </source>
</evidence>
<dbReference type="HOGENOM" id="CLU_509711_0_0_7"/>
<accession>C4XHK0</accession>
<dbReference type="EMBL" id="AP010904">
    <property type="protein sequence ID" value="BAH76374.1"/>
    <property type="molecule type" value="Genomic_DNA"/>
</dbReference>